<name>A0A9N9LFE7_9HELO</name>
<dbReference type="EMBL" id="CAJVRM010000025">
    <property type="protein sequence ID" value="CAG8971617.1"/>
    <property type="molecule type" value="Genomic_DNA"/>
</dbReference>
<keyword evidence="2" id="KW-1185">Reference proteome</keyword>
<dbReference type="AlphaFoldDB" id="A0A9N9LFE7"/>
<gene>
    <name evidence="1" type="ORF">HYALB_00008010</name>
</gene>
<sequence length="219" mass="24464">MSSLCKQTPSPFFAIRDSRESSTHSFLLLSEHHVLGTTSDGRLPVLSLSTHCPSSTMAVEAFFCYGNGRAKWTVPGELNESRKSGVMVPKEIRVLRTGLFEINNLPASQAYPGHLRAREWNSNNDKTSNTIPVILFGAAISPISTNSHVLTFPNKTSEGNFPSLRFVQLTPFTFDLRRRVFVMGHANNVFSACTLLRAMSRTFWVQNLPCDDEEGQRRV</sequence>
<reference evidence="1" key="1">
    <citation type="submission" date="2021-07" db="EMBL/GenBank/DDBJ databases">
        <authorList>
            <person name="Durling M."/>
        </authorList>
    </citation>
    <scope>NUCLEOTIDE SEQUENCE</scope>
</reference>
<organism evidence="1 2">
    <name type="scientific">Hymenoscyphus albidus</name>
    <dbReference type="NCBI Taxonomy" id="595503"/>
    <lineage>
        <taxon>Eukaryota</taxon>
        <taxon>Fungi</taxon>
        <taxon>Dikarya</taxon>
        <taxon>Ascomycota</taxon>
        <taxon>Pezizomycotina</taxon>
        <taxon>Leotiomycetes</taxon>
        <taxon>Helotiales</taxon>
        <taxon>Helotiaceae</taxon>
        <taxon>Hymenoscyphus</taxon>
    </lineage>
</organism>
<accession>A0A9N9LFE7</accession>
<dbReference type="Proteomes" id="UP000701801">
    <property type="component" value="Unassembled WGS sequence"/>
</dbReference>
<proteinExistence type="predicted"/>
<evidence type="ECO:0000313" key="1">
    <source>
        <dbReference type="EMBL" id="CAG8971617.1"/>
    </source>
</evidence>
<comment type="caution">
    <text evidence="1">The sequence shown here is derived from an EMBL/GenBank/DDBJ whole genome shotgun (WGS) entry which is preliminary data.</text>
</comment>
<protein>
    <submittedName>
        <fullName evidence="1">Uncharacterized protein</fullName>
    </submittedName>
</protein>
<evidence type="ECO:0000313" key="2">
    <source>
        <dbReference type="Proteomes" id="UP000701801"/>
    </source>
</evidence>